<dbReference type="Gene3D" id="1.25.10.10">
    <property type="entry name" value="Leucine-rich Repeat Variant"/>
    <property type="match status" value="1"/>
</dbReference>
<protein>
    <submittedName>
        <fullName evidence="10">Synaptonemal complex protein 2-like isoform X1</fullName>
    </submittedName>
</protein>
<dbReference type="Pfam" id="PF18581">
    <property type="entry name" value="SYCP2_ARLD"/>
    <property type="match status" value="1"/>
</dbReference>
<dbReference type="InterPro" id="IPR011989">
    <property type="entry name" value="ARM-like"/>
</dbReference>
<comment type="subcellular location">
    <subcellularLocation>
        <location evidence="2">Chromosome</location>
    </subcellularLocation>
    <subcellularLocation>
        <location evidence="1">Nucleus</location>
    </subcellularLocation>
</comment>
<dbReference type="PANTHER" id="PTHR15607:SF18">
    <property type="entry name" value="SYNAPTONEMAL COMPLEX PROTEIN 2-LIKE ISOFORM X1"/>
    <property type="match status" value="1"/>
</dbReference>
<keyword evidence="9" id="KW-1185">Reference proteome</keyword>
<proteinExistence type="inferred from homology"/>
<evidence type="ECO:0000259" key="8">
    <source>
        <dbReference type="Pfam" id="PF18584"/>
    </source>
</evidence>
<evidence type="ECO:0000313" key="10">
    <source>
        <dbReference type="RefSeq" id="XP_026121037.1"/>
    </source>
</evidence>
<evidence type="ECO:0000256" key="2">
    <source>
        <dbReference type="ARBA" id="ARBA00004286"/>
    </source>
</evidence>
<feature type="region of interest" description="Disordered" evidence="6">
    <location>
        <begin position="547"/>
        <end position="594"/>
    </location>
</feature>
<name>A0A6P6PJU4_CARAU</name>
<feature type="compositionally biased region" description="Basic residues" evidence="6">
    <location>
        <begin position="547"/>
        <end position="557"/>
    </location>
</feature>
<reference evidence="10" key="1">
    <citation type="submission" date="2025-08" db="UniProtKB">
        <authorList>
            <consortium name="RefSeq"/>
        </authorList>
    </citation>
    <scope>IDENTIFICATION</scope>
    <source>
        <strain evidence="10">Wakin</strain>
        <tissue evidence="10">Muscle</tissue>
    </source>
</reference>
<evidence type="ECO:0000259" key="7">
    <source>
        <dbReference type="Pfam" id="PF18581"/>
    </source>
</evidence>
<dbReference type="RefSeq" id="XP_026121037.1">
    <property type="nucleotide sequence ID" value="XM_026265252.1"/>
</dbReference>
<feature type="region of interest" description="Disordered" evidence="6">
    <location>
        <begin position="394"/>
        <end position="441"/>
    </location>
</feature>
<dbReference type="InterPro" id="IPR040560">
    <property type="entry name" value="SYCP2_SLD"/>
</dbReference>
<dbReference type="OrthoDB" id="10256849at2759"/>
<dbReference type="InterPro" id="IPR024835">
    <property type="entry name" value="SYCP2-like"/>
</dbReference>
<evidence type="ECO:0000256" key="3">
    <source>
        <dbReference type="ARBA" id="ARBA00007960"/>
    </source>
</evidence>
<dbReference type="GO" id="GO:0005694">
    <property type="term" value="C:chromosome"/>
    <property type="evidence" value="ECO:0007669"/>
    <property type="project" value="UniProtKB-SubCell"/>
</dbReference>
<feature type="domain" description="Synaptonemal complex protein 2 Spt16M-like" evidence="8">
    <location>
        <begin position="260"/>
        <end position="369"/>
    </location>
</feature>
<dbReference type="PANTHER" id="PTHR15607">
    <property type="entry name" value="SYNAPTONEMAL COMPLEX PROTEIN-RELATED"/>
    <property type="match status" value="1"/>
</dbReference>
<organism evidence="9 10">
    <name type="scientific">Carassius auratus</name>
    <name type="common">Goldfish</name>
    <dbReference type="NCBI Taxonomy" id="7957"/>
    <lineage>
        <taxon>Eukaryota</taxon>
        <taxon>Metazoa</taxon>
        <taxon>Chordata</taxon>
        <taxon>Craniata</taxon>
        <taxon>Vertebrata</taxon>
        <taxon>Euteleostomi</taxon>
        <taxon>Actinopterygii</taxon>
        <taxon>Neopterygii</taxon>
        <taxon>Teleostei</taxon>
        <taxon>Ostariophysi</taxon>
        <taxon>Cypriniformes</taxon>
        <taxon>Cyprinidae</taxon>
        <taxon>Cyprininae</taxon>
        <taxon>Carassius</taxon>
    </lineage>
</organism>
<feature type="compositionally biased region" description="Polar residues" evidence="6">
    <location>
        <begin position="394"/>
        <end position="408"/>
    </location>
</feature>
<keyword evidence="4" id="KW-0158">Chromosome</keyword>
<sequence length="852" mass="96968">MSLTSRLHDAFVQNNLGMVIIILIEEKASVSLADRLDEVVIKELHNIEHKNVALILRAIEHLISKDEDCIQKLVHHGLVVKMLNWFEISSEHLKGQHKPPRDAMTLIEVFYEVAMGLCQITIAGSNKILDIFLLRFGAVVLDYEVPFSLRLEAIRTINSMLDSSSKDIRKKLCQSDDHFGLLEDLAKALTDIGDYEMQVAISEALCRMTPRKLREDFAGKWFRFRSFASAFTSIRDKDFETDCRTFLNELNGYFGNSRRVFSFPCVQAFLDSAELFKPEDEFLKEFWVDFNIGTSTISFFVNDPKNTLWELIHLPKDVVSMYDFQECGDQKILEVHMNTPLSHGEMTGKIVKILFSAEHNIQTALTRVFPDKLQSSSASKEALQSGDCLTTMEGTQHEQTSVPQTFASPSAAETKDIHQRSPLSGPSRYPRSKSSRIKGTSGQDLFKFKDHSDSEVILEVSQCQSDTFDTDLSGKSHDRNPKTVTFMTALWRYQVAHAKTLIQTSSSNGSTKSLPDILGRTPVKKKMKVMYSDEWCVHKDTPHAVYSRRKPRAKGKLRVLPLSSPSSNEEEFSKYSTPKQRQGRERVTSENWQSQVKLGRSLDMESSLFKESTADSGFQNKTLSETSLPLEELDNIMEEHNLDKETSILQKNEADESSEIYVGLKEDTQLHRHPTFQPRRLFMSSPLEDAAERVTEAFADEESEEELGAGVRAAFNSFKTQLRVHFTSRYKKIEARSLQSLTDCQRNVTSLLETIHNQRLVHLEQFQNTVVQQLTCLEQDCLSLKTIEKETVNFWQSESDTVRAFCDRQQKRLDSLLIPYVNAESQFSLSARRGGKITEPASPQDAATRDPL</sequence>
<dbReference type="KEGG" id="caua:113100629"/>
<dbReference type="AlphaFoldDB" id="A0A6P6PJU4"/>
<evidence type="ECO:0000256" key="6">
    <source>
        <dbReference type="SAM" id="MobiDB-lite"/>
    </source>
</evidence>
<feature type="domain" description="Synaptonemal complex protein 2 armadillo-repeat-like" evidence="7">
    <location>
        <begin position="11"/>
        <end position="167"/>
    </location>
</feature>
<dbReference type="GO" id="GO:0005634">
    <property type="term" value="C:nucleus"/>
    <property type="evidence" value="ECO:0007669"/>
    <property type="project" value="UniProtKB-SubCell"/>
</dbReference>
<evidence type="ECO:0000256" key="1">
    <source>
        <dbReference type="ARBA" id="ARBA00004123"/>
    </source>
</evidence>
<evidence type="ECO:0000313" key="9">
    <source>
        <dbReference type="Proteomes" id="UP000515129"/>
    </source>
</evidence>
<dbReference type="InterPro" id="IPR041322">
    <property type="entry name" value="SYCP2_ARLD"/>
</dbReference>
<feature type="region of interest" description="Disordered" evidence="6">
    <location>
        <begin position="832"/>
        <end position="852"/>
    </location>
</feature>
<evidence type="ECO:0000256" key="5">
    <source>
        <dbReference type="ARBA" id="ARBA00023242"/>
    </source>
</evidence>
<dbReference type="CTD" id="221711"/>
<evidence type="ECO:0000256" key="4">
    <source>
        <dbReference type="ARBA" id="ARBA00022454"/>
    </source>
</evidence>
<gene>
    <name evidence="10" type="primary">sycp2l</name>
</gene>
<dbReference type="Proteomes" id="UP000515129">
    <property type="component" value="Unplaced"/>
</dbReference>
<dbReference type="Pfam" id="PF18584">
    <property type="entry name" value="SYCP2_SLD"/>
    <property type="match status" value="1"/>
</dbReference>
<accession>A0A6P6PJU4</accession>
<comment type="similarity">
    <text evidence="3">Belongs to the SYCP2 family.</text>
</comment>
<keyword evidence="5" id="KW-0539">Nucleus</keyword>